<protein>
    <recommendedName>
        <fullName evidence="2">Toxin VasX N-terminal region domain-containing protein</fullName>
    </recommendedName>
</protein>
<dbReference type="Pfam" id="PF20249">
    <property type="entry name" value="VasX_N"/>
    <property type="match status" value="1"/>
</dbReference>
<accession>A0A448FAA1</accession>
<organism evidence="3 4">
    <name type="scientific">Aggregatibacter aphrophilus ATCC 33389</name>
    <dbReference type="NCBI Taxonomy" id="985008"/>
    <lineage>
        <taxon>Bacteria</taxon>
        <taxon>Pseudomonadati</taxon>
        <taxon>Pseudomonadota</taxon>
        <taxon>Gammaproteobacteria</taxon>
        <taxon>Pasteurellales</taxon>
        <taxon>Pasteurellaceae</taxon>
        <taxon>Aggregatibacter</taxon>
    </lineage>
</organism>
<name>A0A448FAA1_AGGAP</name>
<keyword evidence="1" id="KW-1133">Transmembrane helix</keyword>
<reference evidence="3 4" key="1">
    <citation type="submission" date="2018-12" db="EMBL/GenBank/DDBJ databases">
        <authorList>
            <consortium name="Pathogen Informatics"/>
        </authorList>
    </citation>
    <scope>NUCLEOTIDE SEQUENCE [LARGE SCALE GENOMIC DNA]</scope>
    <source>
        <strain evidence="3 4">NCTC5906</strain>
    </source>
</reference>
<feature type="domain" description="Toxin VasX N-terminal region" evidence="2">
    <location>
        <begin position="21"/>
        <end position="217"/>
    </location>
</feature>
<dbReference type="GeneID" id="60510923"/>
<proteinExistence type="predicted"/>
<dbReference type="RefSeq" id="WP_005704196.1">
    <property type="nucleotide sequence ID" value="NZ_AEWB02000015.1"/>
</dbReference>
<evidence type="ECO:0000256" key="1">
    <source>
        <dbReference type="SAM" id="Phobius"/>
    </source>
</evidence>
<dbReference type="InterPro" id="IPR046864">
    <property type="entry name" value="VasX_N"/>
</dbReference>
<evidence type="ECO:0000313" key="4">
    <source>
        <dbReference type="Proteomes" id="UP000272690"/>
    </source>
</evidence>
<dbReference type="AlphaFoldDB" id="A0A448FAA1"/>
<sequence>MTEKKKLEKPGADEAAQVVAPCQKDIRLYPARLTLTDKAFEKIRTEGTAPVLPKGIPTGGDDYDLRRLRDGYIYILAVNAESDCFSITGEAENGQAWYIYDYRNNEINQGFSQKYKAYFYDLINETKKVFTPEDASQNDFDEDKNELITEEQVELAAVTVQGEKSTFILSEYISLNSAISNIHIMYSDFELPYSLLKEIEKSPDSRASWMREINLQTPSGAATDLEQLTDVVADFSLKDLAMENQVSNSYRYTPIGRLKNWQDVSERITYGNGVIVALEDPIGTIRDLACYHGYLDEQREKILTKYEYAIRTASFIHSHAQEKILYNFNQQKDIHGAVKGVIDNKNPWYTGFAKEWEQFHKKPMQAPVPQVLTLAQSYKEYTKVASIHLAKDSHNDIFSSLKQELNLEDIPGENAIHKMANLPGLYGEHFKSVVETHIKLIDENHARFEILTSLLDKKDTSAVYAANAFYLYAHGLLWGLDISSYGFNASTAALGNEMGVTYEAAGFQTSNESIQMLQNLVKSLNKSLEMVTTLAKSSDFAIASYDLVVEVLISKHSALANPNNVKKVGQGTHFVNWKRVYEVNPVTGRYSHTDKFVASPNSMKGEILNAVKTSHSVPSEYAHFHVGSGLVKLQMLEVIIGFFNTQKYRTAEGQLANDPFLAAALALGGAKSTPILDKFKAKVDESKSTVKANLVNSGSKPHRQNLKLMNFKIQSLSQMSTIRQIASRLISVNSALVFLNSLVEYGNWYEARYKNDALGQYGAMLRGFGGLAAGASYGVLGLLAENALAVTGAAAVVPVVLWVGLAAVVLGTIMGLLSKEDMDSWMENSFWGGSPNYWGNPIRGYEWEFERKKSFRAQFDESKFQYIETTQAVTLSQESTKIFHYYEIELQRYFAFKETIKLSQYDNTPNAILVEHPSINNNAMAQSIRVDSRITVTTTYVSYLSTQQPERIEFVENGKAVIYFPTPWKGISWAITGTRKEKAQMETIDPRSVKNIRLKVYLADYQGSDGKISSDLTTIPMK</sequence>
<dbReference type="CDD" id="cd20706">
    <property type="entry name" value="MIX_II"/>
    <property type="match status" value="1"/>
</dbReference>
<dbReference type="Proteomes" id="UP000272690">
    <property type="component" value="Chromosome"/>
</dbReference>
<evidence type="ECO:0000259" key="2">
    <source>
        <dbReference type="Pfam" id="PF20249"/>
    </source>
</evidence>
<feature type="transmembrane region" description="Helical" evidence="1">
    <location>
        <begin position="790"/>
        <end position="817"/>
    </location>
</feature>
<keyword evidence="1" id="KW-0812">Transmembrane</keyword>
<feature type="transmembrane region" description="Helical" evidence="1">
    <location>
        <begin position="763"/>
        <end position="784"/>
    </location>
</feature>
<keyword evidence="1" id="KW-0472">Membrane</keyword>
<evidence type="ECO:0000313" key="3">
    <source>
        <dbReference type="EMBL" id="VEF43942.1"/>
    </source>
</evidence>
<gene>
    <name evidence="3" type="ORF">NCTC5906_01722</name>
</gene>
<dbReference type="EMBL" id="LR134327">
    <property type="protein sequence ID" value="VEF43942.1"/>
    <property type="molecule type" value="Genomic_DNA"/>
</dbReference>